<dbReference type="Proteomes" id="UP001216253">
    <property type="component" value="Unassembled WGS sequence"/>
</dbReference>
<dbReference type="InterPro" id="IPR027372">
    <property type="entry name" value="Phytase-like_dom"/>
</dbReference>
<evidence type="ECO:0000259" key="1">
    <source>
        <dbReference type="Pfam" id="PF13449"/>
    </source>
</evidence>
<keyword evidence="3" id="KW-1185">Reference proteome</keyword>
<name>A0ABT5WNU1_9SPHN</name>
<sequence>MTTRRGWPSPLRLAALALLAVGLAPGILWRDRPRHRVIEREVHVIPLVVPAPAVQRPHLGAFRLAGVWRLSNSRRQFGGYSAMLALPDGRLMMIADGGFGLIIAPPDGPGARPEWFRPKDARRNTRGFHDFESATADFAHQRIWLAEEGINTIFRMGADRRLSARIAPPTMRDWGINSGAEAMVRLHDGRFVLLREAAKGWFERRRHAALLFPGDPIAHPRARRFTFEGPAQFAPTDMAQMPDGRVLILMRRLVWPMPARFAGRIVIADPRTIREGGIWPSRVVARLSSSLPIDNFEAMAIRSQADGTLAVWLVSDDNHGVFQRTLLWKLVVDPARLP</sequence>
<evidence type="ECO:0000313" key="3">
    <source>
        <dbReference type="Proteomes" id="UP001216253"/>
    </source>
</evidence>
<gene>
    <name evidence="2" type="ORF">PYV00_08255</name>
</gene>
<dbReference type="EMBL" id="JARESE010000020">
    <property type="protein sequence ID" value="MDE8651712.1"/>
    <property type="molecule type" value="Genomic_DNA"/>
</dbReference>
<reference evidence="2 3" key="1">
    <citation type="submission" date="2023-03" db="EMBL/GenBank/DDBJ databases">
        <title>NovoSphingobium album sp. nov. isolated from polycyclic aromatic hydrocarbons- and heavy-metal polluted soil.</title>
        <authorList>
            <person name="Liu Z."/>
            <person name="Wang K."/>
        </authorList>
    </citation>
    <scope>NUCLEOTIDE SEQUENCE [LARGE SCALE GENOMIC DNA]</scope>
    <source>
        <strain evidence="2 3">H3SJ31-1</strain>
    </source>
</reference>
<evidence type="ECO:0000313" key="2">
    <source>
        <dbReference type="EMBL" id="MDE8651712.1"/>
    </source>
</evidence>
<protein>
    <submittedName>
        <fullName evidence="2">Esterase-like activity of phytase family protein</fullName>
    </submittedName>
</protein>
<comment type="caution">
    <text evidence="2">The sequence shown here is derived from an EMBL/GenBank/DDBJ whole genome shotgun (WGS) entry which is preliminary data.</text>
</comment>
<organism evidence="2 3">
    <name type="scientific">Novosphingobium album</name>
    <name type="common">ex Liu et al. 2023</name>
    <dbReference type="NCBI Taxonomy" id="3031130"/>
    <lineage>
        <taxon>Bacteria</taxon>
        <taxon>Pseudomonadati</taxon>
        <taxon>Pseudomonadota</taxon>
        <taxon>Alphaproteobacteria</taxon>
        <taxon>Sphingomonadales</taxon>
        <taxon>Sphingomonadaceae</taxon>
        <taxon>Novosphingobium</taxon>
    </lineage>
</organism>
<dbReference type="InterPro" id="IPR014567">
    <property type="entry name" value="UCP031900"/>
</dbReference>
<dbReference type="Pfam" id="PF13449">
    <property type="entry name" value="Phytase-like"/>
    <property type="match status" value="1"/>
</dbReference>
<dbReference type="RefSeq" id="WP_275227811.1">
    <property type="nucleotide sequence ID" value="NZ_JARESE010000020.1"/>
</dbReference>
<accession>A0ABT5WNU1</accession>
<feature type="domain" description="Phytase-like" evidence="1">
    <location>
        <begin position="76"/>
        <end position="319"/>
    </location>
</feature>
<proteinExistence type="predicted"/>
<dbReference type="PIRSF" id="PIRSF031900">
    <property type="entry name" value="UCP031900"/>
    <property type="match status" value="1"/>
</dbReference>